<keyword evidence="15" id="KW-1185">Reference proteome</keyword>
<evidence type="ECO:0000256" key="2">
    <source>
        <dbReference type="ARBA" id="ARBA00009085"/>
    </source>
</evidence>
<dbReference type="Proteomes" id="UP000814176">
    <property type="component" value="Unassembled WGS sequence"/>
</dbReference>
<dbReference type="PROSITE" id="PS00972">
    <property type="entry name" value="USP_1"/>
    <property type="match status" value="1"/>
</dbReference>
<keyword evidence="6" id="KW-0833">Ubl conjugation pathway</keyword>
<feature type="domain" description="USP" evidence="12">
    <location>
        <begin position="163"/>
        <end position="532"/>
    </location>
</feature>
<feature type="region of interest" description="Disordered" evidence="10">
    <location>
        <begin position="1123"/>
        <end position="1149"/>
    </location>
</feature>
<comment type="catalytic activity">
    <reaction evidence="1">
        <text>Thiol-dependent hydrolysis of ester, thioester, amide, peptide and isopeptide bonds formed by the C-terminal Gly of ubiquitin (a 76-residue protein attached to proteins as an intracellular targeting signal).</text>
        <dbReference type="EC" id="3.4.19.12"/>
    </reaction>
</comment>
<dbReference type="PROSITE" id="PS50235">
    <property type="entry name" value="USP_3"/>
    <property type="match status" value="1"/>
</dbReference>
<dbReference type="InterPro" id="IPR028889">
    <property type="entry name" value="USP"/>
</dbReference>
<dbReference type="CDD" id="cd02668">
    <property type="entry name" value="Peptidase_C19L"/>
    <property type="match status" value="1"/>
</dbReference>
<dbReference type="CDD" id="cd01795">
    <property type="entry name" value="Ubl_USP48"/>
    <property type="match status" value="1"/>
</dbReference>
<keyword evidence="5" id="KW-0677">Repeat</keyword>
<sequence>MPPKRTRRTPPAQSGLYAGERLKRAKLTDSRGYSAWGWVGTEVSDASQIALQHRLATCGFSENSSHPLCLNRYASAKSPSMQKSCLNGGGKVAEGELEDDIIVISDDEAPRCTSKACKSNPYCLNYLGQEKWEDEVKARNAFLKAANLGENPAKHSRKPGLPVGLRNLGATCYANAYLQVWFQDLPFRNGVYRCQLPEDEKFSLEVSPIFQLQVAFAAMQEGMESAFNPVKLVESLKLRTTEQQDAQEFSKLFMAHLDTEFQKQPDPTLKTLVANQFQGKQTYVTTCQKCQYRSERSSDFLELEVTIKNNSTLEERMAAVLEPEMMSGDNQYSCPRCERLQDAKRHMELSSLPPVLHFSLLRFVYDLSTMERKKSKHNISYPTTIDMDRFLGPPESGPRKRRRRGDDQKTLYQLRGILLHKGASAYHGHYEAQVFDVHTQSWYQFNDETVTKIDSLVGKVPNGTQAGSKAKKNSAPTTTNGKAKKTPPSAESDNSDIEILEQSSPAETDKPSLDRPVYISSKEAYMLVYSRVDNVKSASAERPATSTGTGQDHHTAGMSLPRPPPRAEAAVAALNEWQASACKAYDDKKQQTLAQFDEIRQRIMSIVKSWNLTSRDQECVVASRQGLESWISRHLKPLSPSKPESESESKANDETASASPAEDKDPDSIEPTSDKDVITMSQVLCEHGRLDPSKAGDMKLITTAAHRRIAVEEACELTPALHPLNVCEECVVALFNEKLYQVEHPRLVDQFDSISAVEEDEPGYWISKQWLKDWRLSKPKMHVPSGPDSPPDAPDFVQDVKCEHGGLSANITARRRISPEAYVILRRLFPSWEALSTDAELCPVCEALLHISKEDKREFRRQAEEEKARLKHMYDNALNGNTALLENTPCAIVPAQFVRAWRQWLLRPAEVSRPDKLDNSLFICEHGLLTLDPNVNSDMDTSVTIIKRTDWATIEELYTAGPLIAIENTGSEIEHELPVCAPCRLKRKSTFDVTEITIRILRPDAPTPSPETYSEEPTAGRVAETTKLSTLVTYGSRKNGALRQSSRIRQVKEQGKRRRVTITSAMSVKELKISLQEELSIPVISQRLYYHGQELDDSSAKLASLGILSNDLLDLQEQAEDVDLLSDSDNEPGERHRKRRTEGQGFGGTLLGGLPASDMESQAVAHVPKPSTRACPACTFENTLDSAACTVCETVM</sequence>
<evidence type="ECO:0000256" key="7">
    <source>
        <dbReference type="ARBA" id="ARBA00022801"/>
    </source>
</evidence>
<dbReference type="GeneID" id="71997820"/>
<organism evidence="14 15">
    <name type="scientific">Rhodofomes roseus</name>
    <dbReference type="NCBI Taxonomy" id="34475"/>
    <lineage>
        <taxon>Eukaryota</taxon>
        <taxon>Fungi</taxon>
        <taxon>Dikarya</taxon>
        <taxon>Basidiomycota</taxon>
        <taxon>Agaricomycotina</taxon>
        <taxon>Agaricomycetes</taxon>
        <taxon>Polyporales</taxon>
        <taxon>Rhodofomes</taxon>
    </lineage>
</organism>
<evidence type="ECO:0000256" key="4">
    <source>
        <dbReference type="ARBA" id="ARBA00022670"/>
    </source>
</evidence>
<keyword evidence="8" id="KW-0788">Thiol protease</keyword>
<evidence type="ECO:0000256" key="3">
    <source>
        <dbReference type="ARBA" id="ARBA00012759"/>
    </source>
</evidence>
<dbReference type="PROSITE" id="PS51283">
    <property type="entry name" value="DUSP"/>
    <property type="match status" value="1"/>
</dbReference>
<dbReference type="Gene3D" id="3.10.20.90">
    <property type="entry name" value="Phosphatidylinositol 3-kinase Catalytic Subunit, Chain A, domain 1"/>
    <property type="match status" value="1"/>
</dbReference>
<feature type="compositionally biased region" description="Basic and acidic residues" evidence="10">
    <location>
        <begin position="643"/>
        <end position="653"/>
    </location>
</feature>
<dbReference type="PANTHER" id="PTHR24006:SF888">
    <property type="entry name" value="UBIQUITIN CARBOXYL-TERMINAL HYDROLASE 30"/>
    <property type="match status" value="1"/>
</dbReference>
<proteinExistence type="inferred from homology"/>
<evidence type="ECO:0000256" key="8">
    <source>
        <dbReference type="ARBA" id="ARBA00022807"/>
    </source>
</evidence>
<feature type="region of interest" description="Disordered" evidence="10">
    <location>
        <begin position="385"/>
        <end position="408"/>
    </location>
</feature>
<dbReference type="SUPFAM" id="SSF54001">
    <property type="entry name" value="Cysteine proteinases"/>
    <property type="match status" value="1"/>
</dbReference>
<feature type="coiled-coil region" evidence="9">
    <location>
        <begin position="849"/>
        <end position="880"/>
    </location>
</feature>
<dbReference type="SUPFAM" id="SSF143791">
    <property type="entry name" value="DUSP-like"/>
    <property type="match status" value="1"/>
</dbReference>
<feature type="region of interest" description="Disordered" evidence="10">
    <location>
        <begin position="635"/>
        <end position="674"/>
    </location>
</feature>
<evidence type="ECO:0000256" key="10">
    <source>
        <dbReference type="SAM" id="MobiDB-lite"/>
    </source>
</evidence>
<dbReference type="Pfam" id="PF00443">
    <property type="entry name" value="UCH"/>
    <property type="match status" value="1"/>
</dbReference>
<dbReference type="Gene3D" id="3.90.70.10">
    <property type="entry name" value="Cysteine proteinases"/>
    <property type="match status" value="1"/>
</dbReference>
<feature type="compositionally biased region" description="Basic and acidic residues" evidence="10">
    <location>
        <begin position="661"/>
        <end position="674"/>
    </location>
</feature>
<dbReference type="InterPro" id="IPR035927">
    <property type="entry name" value="DUSP-like_sf"/>
</dbReference>
<dbReference type="InterPro" id="IPR038765">
    <property type="entry name" value="Papain-like_cys_pep_sf"/>
</dbReference>
<protein>
    <recommendedName>
        <fullName evidence="3">ubiquitinyl hydrolase 1</fullName>
        <ecNumber evidence="3">3.4.19.12</ecNumber>
    </recommendedName>
</protein>
<reference evidence="14 15" key="1">
    <citation type="journal article" date="2021" name="Environ. Microbiol.">
        <title>Gene family expansions and transcriptome signatures uncover fungal adaptations to wood decay.</title>
        <authorList>
            <person name="Hage H."/>
            <person name="Miyauchi S."/>
            <person name="Viragh M."/>
            <person name="Drula E."/>
            <person name="Min B."/>
            <person name="Chaduli D."/>
            <person name="Navarro D."/>
            <person name="Favel A."/>
            <person name="Norest M."/>
            <person name="Lesage-Meessen L."/>
            <person name="Balint B."/>
            <person name="Merenyi Z."/>
            <person name="de Eugenio L."/>
            <person name="Morin E."/>
            <person name="Martinez A.T."/>
            <person name="Baldrian P."/>
            <person name="Stursova M."/>
            <person name="Martinez M.J."/>
            <person name="Novotny C."/>
            <person name="Magnuson J.K."/>
            <person name="Spatafora J.W."/>
            <person name="Maurice S."/>
            <person name="Pangilinan J."/>
            <person name="Andreopoulos W."/>
            <person name="LaButti K."/>
            <person name="Hundley H."/>
            <person name="Na H."/>
            <person name="Kuo A."/>
            <person name="Barry K."/>
            <person name="Lipzen A."/>
            <person name="Henrissat B."/>
            <person name="Riley R."/>
            <person name="Ahrendt S."/>
            <person name="Nagy L.G."/>
            <person name="Grigoriev I.V."/>
            <person name="Martin F."/>
            <person name="Rosso M.N."/>
        </authorList>
    </citation>
    <scope>NUCLEOTIDE SEQUENCE [LARGE SCALE GENOMIC DNA]</scope>
    <source>
        <strain evidence="14 15">CIRM-BRFM 1785</strain>
    </source>
</reference>
<evidence type="ECO:0000256" key="9">
    <source>
        <dbReference type="SAM" id="Coils"/>
    </source>
</evidence>
<dbReference type="InterPro" id="IPR000626">
    <property type="entry name" value="Ubiquitin-like_dom"/>
</dbReference>
<dbReference type="RefSeq" id="XP_047783803.1">
    <property type="nucleotide sequence ID" value="XM_047917088.1"/>
</dbReference>
<dbReference type="EMBL" id="JADCUA010000002">
    <property type="protein sequence ID" value="KAH9842756.1"/>
    <property type="molecule type" value="Genomic_DNA"/>
</dbReference>
<evidence type="ECO:0000313" key="14">
    <source>
        <dbReference type="EMBL" id="KAH9842756.1"/>
    </source>
</evidence>
<dbReference type="InterPro" id="IPR018200">
    <property type="entry name" value="USP_CS"/>
</dbReference>
<dbReference type="InterPro" id="IPR044743">
    <property type="entry name" value="Ubl_USP48"/>
</dbReference>
<evidence type="ECO:0000256" key="1">
    <source>
        <dbReference type="ARBA" id="ARBA00000707"/>
    </source>
</evidence>
<evidence type="ECO:0000259" key="11">
    <source>
        <dbReference type="PROSITE" id="PS50053"/>
    </source>
</evidence>
<accession>A0ABQ8KVB2</accession>
<dbReference type="InterPro" id="IPR006615">
    <property type="entry name" value="Pept_C19_DUSP"/>
</dbReference>
<gene>
    <name evidence="14" type="ORF">C8Q71DRAFT_219038</name>
</gene>
<dbReference type="SMART" id="SM00213">
    <property type="entry name" value="UBQ"/>
    <property type="match status" value="1"/>
</dbReference>
<feature type="domain" description="Ubiquitin-like" evidence="11">
    <location>
        <begin position="1048"/>
        <end position="1115"/>
    </location>
</feature>
<dbReference type="InterPro" id="IPR029071">
    <property type="entry name" value="Ubiquitin-like_domsf"/>
</dbReference>
<dbReference type="PROSITE" id="PS00973">
    <property type="entry name" value="USP_2"/>
    <property type="match status" value="1"/>
</dbReference>
<feature type="region of interest" description="Disordered" evidence="10">
    <location>
        <begin position="538"/>
        <end position="559"/>
    </location>
</feature>
<dbReference type="PANTHER" id="PTHR24006">
    <property type="entry name" value="UBIQUITIN CARBOXYL-TERMINAL HYDROLASE"/>
    <property type="match status" value="1"/>
</dbReference>
<name>A0ABQ8KVB2_9APHY</name>
<comment type="similarity">
    <text evidence="2">Belongs to the peptidase C19 family.</text>
</comment>
<keyword evidence="4" id="KW-0645">Protease</keyword>
<feature type="region of interest" description="Disordered" evidence="10">
    <location>
        <begin position="460"/>
        <end position="496"/>
    </location>
</feature>
<evidence type="ECO:0000259" key="13">
    <source>
        <dbReference type="PROSITE" id="PS51283"/>
    </source>
</evidence>
<keyword evidence="9" id="KW-0175">Coiled coil</keyword>
<dbReference type="InterPro" id="IPR001394">
    <property type="entry name" value="Peptidase_C19_UCH"/>
</dbReference>
<keyword evidence="7" id="KW-0378">Hydrolase</keyword>
<dbReference type="PROSITE" id="PS50053">
    <property type="entry name" value="UBIQUITIN_2"/>
    <property type="match status" value="1"/>
</dbReference>
<dbReference type="SUPFAM" id="SSF54236">
    <property type="entry name" value="Ubiquitin-like"/>
    <property type="match status" value="1"/>
</dbReference>
<feature type="domain" description="DUSP" evidence="13">
    <location>
        <begin position="861"/>
        <end position="970"/>
    </location>
</feature>
<evidence type="ECO:0000256" key="5">
    <source>
        <dbReference type="ARBA" id="ARBA00022737"/>
    </source>
</evidence>
<dbReference type="InterPro" id="IPR050164">
    <property type="entry name" value="Peptidase_C19"/>
</dbReference>
<evidence type="ECO:0000313" key="15">
    <source>
        <dbReference type="Proteomes" id="UP000814176"/>
    </source>
</evidence>
<comment type="caution">
    <text evidence="14">The sequence shown here is derived from an EMBL/GenBank/DDBJ whole genome shotgun (WGS) entry which is preliminary data.</text>
</comment>
<dbReference type="EC" id="3.4.19.12" evidence="3"/>
<evidence type="ECO:0000259" key="12">
    <source>
        <dbReference type="PROSITE" id="PS50235"/>
    </source>
</evidence>
<dbReference type="InterPro" id="IPR033841">
    <property type="entry name" value="Pep_USP48"/>
</dbReference>
<evidence type="ECO:0000256" key="6">
    <source>
        <dbReference type="ARBA" id="ARBA00022786"/>
    </source>
</evidence>
<dbReference type="Pfam" id="PF00240">
    <property type="entry name" value="ubiquitin"/>
    <property type="match status" value="1"/>
</dbReference>